<feature type="transmembrane region" description="Helical" evidence="4">
    <location>
        <begin position="382"/>
        <end position="402"/>
    </location>
</feature>
<evidence type="ECO:0000313" key="6">
    <source>
        <dbReference type="EMBL" id="SFF78879.1"/>
    </source>
</evidence>
<dbReference type="PANTHER" id="PTHR44942:SF4">
    <property type="entry name" value="METHYLTRANSFERASE TYPE 11 DOMAIN-CONTAINING PROTEIN"/>
    <property type="match status" value="1"/>
</dbReference>
<dbReference type="Pfam" id="PF13649">
    <property type="entry name" value="Methyltransf_25"/>
    <property type="match status" value="1"/>
</dbReference>
<dbReference type="GO" id="GO:0008168">
    <property type="term" value="F:methyltransferase activity"/>
    <property type="evidence" value="ECO:0007669"/>
    <property type="project" value="UniProtKB-KW"/>
</dbReference>
<sequence>MPEGWQWDETLFLGSAPYYRRGRLPYAPGLADAVARELALDGRGRLLDVGCGPGTVALDLVEHFAEAVGVDPDAGMLAEARREAAARDVADRTRWVRARAEELPLGLGTFTAVTFGQSFHWMDRDRVARTVLDMLEPGGAFLRIADPKGERLGTEGLPYPAVPYAAIERLITGHLGPGRRAGQGVLRHGTPGDEATVLARNGYGPPRRLVVRGGEPLERDSDTVAAWVFSLSYAAPHLFGDRLADFTADLDRLLAKTSRDRRFSERLPSTEVLLWRKAPPSHRHRGERRSSQVRTSAVSRFRPGAGPGYGGCMNGPRRAKSGAERTGDAARAERLKEIEAESEAADEDARLHPAKRLVLGIVGGVLVLVGVVLLVLPGPGMLLVLAGLILLSRAIPAVSRFVEPVREQAMLGAEASVANGWRIAGSVLAGLGLIAAGIVWGLRALSWLPFPGWSTGSSLILSGLVIFALLIWSYRRVHGPHRQE</sequence>
<feature type="transmembrane region" description="Helical" evidence="4">
    <location>
        <begin position="454"/>
        <end position="474"/>
    </location>
</feature>
<organism evidence="6 7">
    <name type="scientific">Actinacidiphila alni</name>
    <dbReference type="NCBI Taxonomy" id="380248"/>
    <lineage>
        <taxon>Bacteria</taxon>
        <taxon>Bacillati</taxon>
        <taxon>Actinomycetota</taxon>
        <taxon>Actinomycetes</taxon>
        <taxon>Kitasatosporales</taxon>
        <taxon>Streptomycetaceae</taxon>
        <taxon>Actinacidiphila</taxon>
    </lineage>
</organism>
<evidence type="ECO:0000256" key="2">
    <source>
        <dbReference type="ARBA" id="ARBA00022679"/>
    </source>
</evidence>
<proteinExistence type="predicted"/>
<reference evidence="6 7" key="1">
    <citation type="submission" date="2016-10" db="EMBL/GenBank/DDBJ databases">
        <authorList>
            <person name="de Groot N.N."/>
        </authorList>
    </citation>
    <scope>NUCLEOTIDE SEQUENCE [LARGE SCALE GENOMIC DNA]</scope>
    <source>
        <strain evidence="6 7">CGMCC 4.3510</strain>
    </source>
</reference>
<dbReference type="RefSeq" id="WP_322936895.1">
    <property type="nucleotide sequence ID" value="NZ_FONG01000029.1"/>
</dbReference>
<feature type="transmembrane region" description="Helical" evidence="4">
    <location>
        <begin position="423"/>
        <end position="442"/>
    </location>
</feature>
<dbReference type="Proteomes" id="UP000199323">
    <property type="component" value="Unassembled WGS sequence"/>
</dbReference>
<keyword evidence="7" id="KW-1185">Reference proteome</keyword>
<dbReference type="STRING" id="380248.SAMN05216251_12914"/>
<dbReference type="PANTHER" id="PTHR44942">
    <property type="entry name" value="METHYLTRANSF_11 DOMAIN-CONTAINING PROTEIN"/>
    <property type="match status" value="1"/>
</dbReference>
<dbReference type="InterPro" id="IPR041698">
    <property type="entry name" value="Methyltransf_25"/>
</dbReference>
<dbReference type="InterPro" id="IPR029063">
    <property type="entry name" value="SAM-dependent_MTases_sf"/>
</dbReference>
<keyword evidence="4" id="KW-0472">Membrane</keyword>
<feature type="transmembrane region" description="Helical" evidence="4">
    <location>
        <begin position="357"/>
        <end position="376"/>
    </location>
</feature>
<name>A0A1I2LKB6_9ACTN</name>
<evidence type="ECO:0000313" key="7">
    <source>
        <dbReference type="Proteomes" id="UP000199323"/>
    </source>
</evidence>
<dbReference type="InterPro" id="IPR019099">
    <property type="entry name" value="Uncharacterised_PGPGW_TM"/>
</dbReference>
<dbReference type="CDD" id="cd02440">
    <property type="entry name" value="AdoMet_MTases"/>
    <property type="match status" value="1"/>
</dbReference>
<dbReference type="InterPro" id="IPR051052">
    <property type="entry name" value="Diverse_substrate_MTase"/>
</dbReference>
<evidence type="ECO:0000256" key="3">
    <source>
        <dbReference type="SAM" id="MobiDB-lite"/>
    </source>
</evidence>
<keyword evidence="1" id="KW-0489">Methyltransferase</keyword>
<evidence type="ECO:0000256" key="4">
    <source>
        <dbReference type="SAM" id="Phobius"/>
    </source>
</evidence>
<protein>
    <submittedName>
        <fullName evidence="6">Putative transmembrane protein (PGPGW)</fullName>
    </submittedName>
</protein>
<dbReference type="Gene3D" id="3.40.50.150">
    <property type="entry name" value="Vaccinia Virus protein VP39"/>
    <property type="match status" value="1"/>
</dbReference>
<keyword evidence="2" id="KW-0808">Transferase</keyword>
<evidence type="ECO:0000256" key="1">
    <source>
        <dbReference type="ARBA" id="ARBA00022603"/>
    </source>
</evidence>
<keyword evidence="4 6" id="KW-0812">Transmembrane</keyword>
<accession>A0A1I2LKB6</accession>
<keyword evidence="4" id="KW-1133">Transmembrane helix</keyword>
<dbReference type="GO" id="GO:0032259">
    <property type="term" value="P:methylation"/>
    <property type="evidence" value="ECO:0007669"/>
    <property type="project" value="UniProtKB-KW"/>
</dbReference>
<feature type="compositionally biased region" description="Basic and acidic residues" evidence="3">
    <location>
        <begin position="321"/>
        <end position="330"/>
    </location>
</feature>
<dbReference type="SUPFAM" id="SSF53335">
    <property type="entry name" value="S-adenosyl-L-methionine-dependent methyltransferases"/>
    <property type="match status" value="1"/>
</dbReference>
<evidence type="ECO:0000259" key="5">
    <source>
        <dbReference type="Pfam" id="PF13649"/>
    </source>
</evidence>
<feature type="domain" description="Methyltransferase" evidence="5">
    <location>
        <begin position="47"/>
        <end position="139"/>
    </location>
</feature>
<feature type="region of interest" description="Disordered" evidence="3">
    <location>
        <begin position="279"/>
        <end position="330"/>
    </location>
</feature>
<dbReference type="AlphaFoldDB" id="A0A1I2LKB6"/>
<gene>
    <name evidence="6" type="ORF">SAMN05216251_12914</name>
</gene>
<dbReference type="Pfam" id="PF09656">
    <property type="entry name" value="PGPGW"/>
    <property type="match status" value="1"/>
</dbReference>
<dbReference type="EMBL" id="FONG01000029">
    <property type="protein sequence ID" value="SFF78879.1"/>
    <property type="molecule type" value="Genomic_DNA"/>
</dbReference>